<evidence type="ECO:0000313" key="4">
    <source>
        <dbReference type="EMBL" id="KAL0579743.1"/>
    </source>
</evidence>
<evidence type="ECO:0000313" key="5">
    <source>
        <dbReference type="Proteomes" id="UP001465976"/>
    </source>
</evidence>
<sequence>MAVSYESTFGVLAITAVVSSFLTGVTTLQTYIYILNYKKDPLKLKILVAIVLSLAISHSVMLEYASYHYTVKAFGNPLSVLKIHWSALVALLIASTQIFVAQLFLARRVHKFMASFMTKWRASAWFGLFLICILCNFVSSLTGIAKVFTLENVSEIFNIRTYFLITLSFNITVDTLVTAFLAWALLSSKTGQKQSDEVVRQIALLSINTGLLPALLATAGLISYIRSPDTFWFLFFTYLISDTYANSLLANLNSRTFFAEKLMSPHRTPPSQRVSGTGAQPSSVVFAVSGNRRNRSTNYGDDIELEVNGKSLDPHYVRAYHGDLPRDLQTPPHSLSLTNHSFPNIHTGMAV</sequence>
<keyword evidence="2" id="KW-0812">Transmembrane</keyword>
<dbReference type="PANTHER" id="PTHR40465:SF1">
    <property type="entry name" value="DUF6534 DOMAIN-CONTAINING PROTEIN"/>
    <property type="match status" value="1"/>
</dbReference>
<name>A0ABR3FWN3_9AGAR</name>
<feature type="transmembrane region" description="Helical" evidence="2">
    <location>
        <begin position="12"/>
        <end position="34"/>
    </location>
</feature>
<keyword evidence="2" id="KW-0472">Membrane</keyword>
<keyword evidence="5" id="KW-1185">Reference proteome</keyword>
<dbReference type="EMBL" id="JBAHYK010000049">
    <property type="protein sequence ID" value="KAL0579743.1"/>
    <property type="molecule type" value="Genomic_DNA"/>
</dbReference>
<feature type="transmembrane region" description="Helical" evidence="2">
    <location>
        <begin position="161"/>
        <end position="186"/>
    </location>
</feature>
<dbReference type="Pfam" id="PF20152">
    <property type="entry name" value="DUF6534"/>
    <property type="match status" value="1"/>
</dbReference>
<protein>
    <recommendedName>
        <fullName evidence="3">DUF6534 domain-containing protein</fullName>
    </recommendedName>
</protein>
<dbReference type="InterPro" id="IPR045339">
    <property type="entry name" value="DUF6534"/>
</dbReference>
<comment type="caution">
    <text evidence="4">The sequence shown here is derived from an EMBL/GenBank/DDBJ whole genome shotgun (WGS) entry which is preliminary data.</text>
</comment>
<evidence type="ECO:0000256" key="2">
    <source>
        <dbReference type="SAM" id="Phobius"/>
    </source>
</evidence>
<feature type="region of interest" description="Disordered" evidence="1">
    <location>
        <begin position="328"/>
        <end position="351"/>
    </location>
</feature>
<evidence type="ECO:0000256" key="1">
    <source>
        <dbReference type="SAM" id="MobiDB-lite"/>
    </source>
</evidence>
<feature type="transmembrane region" description="Helical" evidence="2">
    <location>
        <begin position="231"/>
        <end position="252"/>
    </location>
</feature>
<feature type="compositionally biased region" description="Polar residues" evidence="1">
    <location>
        <begin position="331"/>
        <end position="344"/>
    </location>
</feature>
<feature type="transmembrane region" description="Helical" evidence="2">
    <location>
        <begin position="85"/>
        <end position="105"/>
    </location>
</feature>
<evidence type="ECO:0000259" key="3">
    <source>
        <dbReference type="Pfam" id="PF20152"/>
    </source>
</evidence>
<accession>A0ABR3FWN3</accession>
<feature type="transmembrane region" description="Helical" evidence="2">
    <location>
        <begin position="46"/>
        <end position="65"/>
    </location>
</feature>
<dbReference type="Proteomes" id="UP001465976">
    <property type="component" value="Unassembled WGS sequence"/>
</dbReference>
<feature type="transmembrane region" description="Helical" evidence="2">
    <location>
        <begin position="125"/>
        <end position="149"/>
    </location>
</feature>
<gene>
    <name evidence="4" type="ORF">V5O48_002237</name>
</gene>
<organism evidence="4 5">
    <name type="scientific">Marasmius crinis-equi</name>
    <dbReference type="NCBI Taxonomy" id="585013"/>
    <lineage>
        <taxon>Eukaryota</taxon>
        <taxon>Fungi</taxon>
        <taxon>Dikarya</taxon>
        <taxon>Basidiomycota</taxon>
        <taxon>Agaricomycotina</taxon>
        <taxon>Agaricomycetes</taxon>
        <taxon>Agaricomycetidae</taxon>
        <taxon>Agaricales</taxon>
        <taxon>Marasmiineae</taxon>
        <taxon>Marasmiaceae</taxon>
        <taxon>Marasmius</taxon>
    </lineage>
</organism>
<reference evidence="4 5" key="1">
    <citation type="submission" date="2024-02" db="EMBL/GenBank/DDBJ databases">
        <title>A draft genome for the cacao thread blight pathogen Marasmius crinis-equi.</title>
        <authorList>
            <person name="Cohen S.P."/>
            <person name="Baruah I.K."/>
            <person name="Amoako-Attah I."/>
            <person name="Bukari Y."/>
            <person name="Meinhardt L.W."/>
            <person name="Bailey B.A."/>
        </authorList>
    </citation>
    <scope>NUCLEOTIDE SEQUENCE [LARGE SCALE GENOMIC DNA]</scope>
    <source>
        <strain evidence="4 5">GH-76</strain>
    </source>
</reference>
<feature type="domain" description="DUF6534" evidence="3">
    <location>
        <begin position="171"/>
        <end position="256"/>
    </location>
</feature>
<proteinExistence type="predicted"/>
<dbReference type="PANTHER" id="PTHR40465">
    <property type="entry name" value="CHROMOSOME 1, WHOLE GENOME SHOTGUN SEQUENCE"/>
    <property type="match status" value="1"/>
</dbReference>
<feature type="transmembrane region" description="Helical" evidence="2">
    <location>
        <begin position="198"/>
        <end position="225"/>
    </location>
</feature>
<keyword evidence="2" id="KW-1133">Transmembrane helix</keyword>